<dbReference type="Pfam" id="PF13279">
    <property type="entry name" value="4HBT_2"/>
    <property type="match status" value="1"/>
</dbReference>
<sequence>MDDSVSQYSFIVRLHDTDAAGRLFFGHLFRHAQDAFESFMAHLGWPIPDLIQRGEWLLPVIHAEADYQRPIHHGELIWVEVGVEEIRRRSFALAYWFRKEDGTETAQARTVHILMSAVGEKDLALPEALRLALARHLKDAAVGVSCARAHPDAQS</sequence>
<protein>
    <submittedName>
        <fullName evidence="1">Acyl-CoA thioesterase</fullName>
    </submittedName>
</protein>
<dbReference type="InterPro" id="IPR029069">
    <property type="entry name" value="HotDog_dom_sf"/>
</dbReference>
<dbReference type="Proteomes" id="UP000502699">
    <property type="component" value="Chromosome"/>
</dbReference>
<evidence type="ECO:0000313" key="1">
    <source>
        <dbReference type="EMBL" id="QIK37828.1"/>
    </source>
</evidence>
<name>A0A6G7VD98_9GAMM</name>
<evidence type="ECO:0000313" key="2">
    <source>
        <dbReference type="Proteomes" id="UP000502699"/>
    </source>
</evidence>
<dbReference type="SUPFAM" id="SSF54637">
    <property type="entry name" value="Thioesterase/thiol ester dehydrase-isomerase"/>
    <property type="match status" value="1"/>
</dbReference>
<dbReference type="EMBL" id="CP048029">
    <property type="protein sequence ID" value="QIK37828.1"/>
    <property type="molecule type" value="Genomic_DNA"/>
</dbReference>
<dbReference type="RefSeq" id="WP_166270591.1">
    <property type="nucleotide sequence ID" value="NZ_CP048029.1"/>
</dbReference>
<keyword evidence="2" id="KW-1185">Reference proteome</keyword>
<dbReference type="AlphaFoldDB" id="A0A6G7VD98"/>
<dbReference type="CDD" id="cd00586">
    <property type="entry name" value="4HBT"/>
    <property type="match status" value="1"/>
</dbReference>
<gene>
    <name evidence="1" type="ORF">GWK36_07355</name>
</gene>
<reference evidence="2" key="1">
    <citation type="submission" date="2020-01" db="EMBL/GenBank/DDBJ databases">
        <title>Caldichromatium gen. nov., sp. nov., a thermophilic purple sulfur bacterium member of the family Chromatiaceae isolated from Nakabusa hot spring, Japan.</title>
        <authorList>
            <person name="Saini M.K."/>
            <person name="Hanada S."/>
            <person name="Tank M."/>
        </authorList>
    </citation>
    <scope>NUCLEOTIDE SEQUENCE [LARGE SCALE GENOMIC DNA]</scope>
    <source>
        <strain evidence="2">No.7</strain>
    </source>
</reference>
<dbReference type="Gene3D" id="3.10.129.10">
    <property type="entry name" value="Hotdog Thioesterase"/>
    <property type="match status" value="1"/>
</dbReference>
<organism evidence="1 2">
    <name type="scientific">Caldichromatium japonicum</name>
    <dbReference type="NCBI Taxonomy" id="2699430"/>
    <lineage>
        <taxon>Bacteria</taxon>
        <taxon>Pseudomonadati</taxon>
        <taxon>Pseudomonadota</taxon>
        <taxon>Gammaproteobacteria</taxon>
        <taxon>Chromatiales</taxon>
        <taxon>Chromatiaceae</taxon>
        <taxon>Caldichromatium</taxon>
    </lineage>
</organism>
<dbReference type="KEGG" id="cjap:GWK36_07355"/>
<accession>A0A6G7VD98</accession>
<proteinExistence type="predicted"/>